<accession>A0A1G8EA28</accession>
<evidence type="ECO:0000313" key="1">
    <source>
        <dbReference type="EMBL" id="SDH66768.1"/>
    </source>
</evidence>
<protein>
    <submittedName>
        <fullName evidence="1">Uncharacterized protein</fullName>
    </submittedName>
</protein>
<organism evidence="1 2">
    <name type="scientific">Chitinophaga filiformis</name>
    <name type="common">Myxococcus filiformis</name>
    <name type="synonym">Flexibacter filiformis</name>
    <dbReference type="NCBI Taxonomy" id="104663"/>
    <lineage>
        <taxon>Bacteria</taxon>
        <taxon>Pseudomonadati</taxon>
        <taxon>Bacteroidota</taxon>
        <taxon>Chitinophagia</taxon>
        <taxon>Chitinophagales</taxon>
        <taxon>Chitinophagaceae</taxon>
        <taxon>Chitinophaga</taxon>
    </lineage>
</organism>
<dbReference type="RefSeq" id="WP_089839095.1">
    <property type="nucleotide sequence ID" value="NZ_FNBN01000017.1"/>
</dbReference>
<dbReference type="EMBL" id="FNBN01000017">
    <property type="protein sequence ID" value="SDH66768.1"/>
    <property type="molecule type" value="Genomic_DNA"/>
</dbReference>
<name>A0A1G8EA28_CHIFI</name>
<sequence length="564" mass="65904">MDTRTNVFTLIGYKDFYGQEKSLPDALNIIRNIPSTTLLKYISGFNVNLYLRENFEHSGKIQAYLLDSVLRRAPASITEKWKEILESNKNEGNAPLIIWNYSNLIFYDLIFKRFNNRPYRDLSRNEAKAFLNAYLIINSIANNKIAVEETELIAASQNHNLEEIIIPGFIYQKDYVSTTDFSNQLVRGFELFKFLEIHPIYKSLVHEYYNARHVSGYLRMFKNLLVILSEIKIAGDLAQRNQLVDLRGYVMGGDVDLPFIETLCINSYIKNHIADKSFVQLRETFLYKSAKYTFLVLDVNFLIDNFYKAQIFAFNGFLKNRGIKSEFLSIKAKEFMEESYLPQVIERCFTNYITFLGDECPNCKGEELCDVYIRKENKICLMEFKDTLLNADAKNSGDKDVLYAELDKKFLENQKRKPKGITQLLNAIKDIESNGVLFDTDCPNNLEIFPVILYTDFSFGIEGLNKVFKEKLNSKLSELTFSKIHVNEITFINLSFFELHEQHLANQNLDLFTMLKEYHLHITNPTYYLTPFETFSKFYMNENIPNDLIQPEYYKKLLEEITKS</sequence>
<proteinExistence type="predicted"/>
<dbReference type="AlphaFoldDB" id="A0A1G8EA28"/>
<dbReference type="OrthoDB" id="1275259at2"/>
<evidence type="ECO:0000313" key="2">
    <source>
        <dbReference type="Proteomes" id="UP000199045"/>
    </source>
</evidence>
<dbReference type="Proteomes" id="UP000199045">
    <property type="component" value="Unassembled WGS sequence"/>
</dbReference>
<reference evidence="2" key="1">
    <citation type="submission" date="2016-10" db="EMBL/GenBank/DDBJ databases">
        <authorList>
            <person name="Varghese N."/>
            <person name="Submissions S."/>
        </authorList>
    </citation>
    <scope>NUCLEOTIDE SEQUENCE [LARGE SCALE GENOMIC DNA]</scope>
    <source>
        <strain evidence="2">DSM 527</strain>
    </source>
</reference>
<gene>
    <name evidence="1" type="ORF">SAMN04488121_11752</name>
</gene>
<dbReference type="STRING" id="104663.SAMN04488121_11752"/>